<dbReference type="InterPro" id="IPR017853">
    <property type="entry name" value="GH"/>
</dbReference>
<dbReference type="EC" id="3.2.1.39" evidence="3"/>
<dbReference type="EMBL" id="OZ034821">
    <property type="protein sequence ID" value="CAL1406713.1"/>
    <property type="molecule type" value="Genomic_DNA"/>
</dbReference>
<dbReference type="Pfam" id="PF00332">
    <property type="entry name" value="Glyco_hydro_17"/>
    <property type="match status" value="1"/>
</dbReference>
<comment type="catalytic activity">
    <reaction evidence="1">
        <text>Hydrolysis of (1-&gt;3)-beta-D-glucosidic linkages in (1-&gt;3)-beta-D-glucans.</text>
        <dbReference type="EC" id="3.2.1.39"/>
    </reaction>
</comment>
<dbReference type="GO" id="GO:0042973">
    <property type="term" value="F:glucan endo-1,3-beta-D-glucosidase activity"/>
    <property type="evidence" value="ECO:0007669"/>
    <property type="project" value="UniProtKB-EC"/>
</dbReference>
<sequence>MLTHSSLTKQTSTSSSWNTYALFRENPGIVEAGSGLRYFSFFDSQIDTVFAAMSALKLDDIEMVVSETRWPSKGDRSEIGASVANAAAYNDNLVRRILTIGE</sequence>
<keyword evidence="4" id="KW-0378">Hydrolase</keyword>
<reference evidence="9 10" key="1">
    <citation type="submission" date="2024-04" db="EMBL/GenBank/DDBJ databases">
        <authorList>
            <person name="Fracassetti M."/>
        </authorList>
    </citation>
    <scope>NUCLEOTIDE SEQUENCE [LARGE SCALE GENOMIC DNA]</scope>
</reference>
<dbReference type="GO" id="GO:0005975">
    <property type="term" value="P:carbohydrate metabolic process"/>
    <property type="evidence" value="ECO:0007669"/>
    <property type="project" value="InterPro"/>
</dbReference>
<evidence type="ECO:0000256" key="4">
    <source>
        <dbReference type="ARBA" id="ARBA00022801"/>
    </source>
</evidence>
<accession>A0AAV2G7P3</accession>
<evidence type="ECO:0000256" key="1">
    <source>
        <dbReference type="ARBA" id="ARBA00000382"/>
    </source>
</evidence>
<keyword evidence="5" id="KW-0326">Glycosidase</keyword>
<evidence type="ECO:0000256" key="5">
    <source>
        <dbReference type="ARBA" id="ARBA00023295"/>
    </source>
</evidence>
<dbReference type="AlphaFoldDB" id="A0AAV2G7P3"/>
<dbReference type="SUPFAM" id="SSF51445">
    <property type="entry name" value="(Trans)glycosidases"/>
    <property type="match status" value="1"/>
</dbReference>
<dbReference type="PANTHER" id="PTHR32227">
    <property type="entry name" value="GLUCAN ENDO-1,3-BETA-GLUCOSIDASE BG1-RELATED-RELATED"/>
    <property type="match status" value="1"/>
</dbReference>
<evidence type="ECO:0000313" key="10">
    <source>
        <dbReference type="Proteomes" id="UP001497516"/>
    </source>
</evidence>
<evidence type="ECO:0000313" key="9">
    <source>
        <dbReference type="EMBL" id="CAL1406713.1"/>
    </source>
</evidence>
<evidence type="ECO:0000256" key="7">
    <source>
        <dbReference type="ARBA" id="ARBA00033417"/>
    </source>
</evidence>
<dbReference type="Proteomes" id="UP001497516">
    <property type="component" value="Chromosome 8"/>
</dbReference>
<evidence type="ECO:0000256" key="8">
    <source>
        <dbReference type="RuleBase" id="RU004335"/>
    </source>
</evidence>
<name>A0AAV2G7P3_9ROSI</name>
<proteinExistence type="inferred from homology"/>
<dbReference type="InterPro" id="IPR000490">
    <property type="entry name" value="Glyco_hydro_17"/>
</dbReference>
<dbReference type="Gene3D" id="3.20.20.80">
    <property type="entry name" value="Glycosidases"/>
    <property type="match status" value="1"/>
</dbReference>
<evidence type="ECO:0000256" key="3">
    <source>
        <dbReference type="ARBA" id="ARBA00012780"/>
    </source>
</evidence>
<keyword evidence="10" id="KW-1185">Reference proteome</keyword>
<evidence type="ECO:0000256" key="2">
    <source>
        <dbReference type="ARBA" id="ARBA00008773"/>
    </source>
</evidence>
<dbReference type="InterPro" id="IPR044965">
    <property type="entry name" value="Glyco_hydro_17_plant"/>
</dbReference>
<comment type="similarity">
    <text evidence="2 8">Belongs to the glycosyl hydrolase 17 family.</text>
</comment>
<gene>
    <name evidence="9" type="ORF">LTRI10_LOCUS46421</name>
</gene>
<evidence type="ECO:0000256" key="6">
    <source>
        <dbReference type="ARBA" id="ARBA00033335"/>
    </source>
</evidence>
<protein>
    <recommendedName>
        <fullName evidence="3">glucan endo-1,3-beta-D-glucosidase</fullName>
        <ecNumber evidence="3">3.2.1.39</ecNumber>
    </recommendedName>
    <alternativeName>
        <fullName evidence="6">(1-&gt;3)-beta-glucan endohydrolase</fullName>
    </alternativeName>
    <alternativeName>
        <fullName evidence="7">Beta-1,3-endoglucanase</fullName>
    </alternativeName>
</protein>
<organism evidence="9 10">
    <name type="scientific">Linum trigynum</name>
    <dbReference type="NCBI Taxonomy" id="586398"/>
    <lineage>
        <taxon>Eukaryota</taxon>
        <taxon>Viridiplantae</taxon>
        <taxon>Streptophyta</taxon>
        <taxon>Embryophyta</taxon>
        <taxon>Tracheophyta</taxon>
        <taxon>Spermatophyta</taxon>
        <taxon>Magnoliopsida</taxon>
        <taxon>eudicotyledons</taxon>
        <taxon>Gunneridae</taxon>
        <taxon>Pentapetalae</taxon>
        <taxon>rosids</taxon>
        <taxon>fabids</taxon>
        <taxon>Malpighiales</taxon>
        <taxon>Linaceae</taxon>
        <taxon>Linum</taxon>
    </lineage>
</organism>